<dbReference type="EMBL" id="CADIKC010000001">
    <property type="protein sequence ID" value="CAB3649850.1"/>
    <property type="molecule type" value="Genomic_DNA"/>
</dbReference>
<keyword evidence="2 4" id="KW-1133">Transmembrane helix</keyword>
<dbReference type="InterPro" id="IPR011701">
    <property type="entry name" value="MFS"/>
</dbReference>
<sequence length="417" mass="43071">MKATRALEALNFFVADVQAGIGPFLGVFLQARGWGTDLIGTVMTIGGIAGMIATSPAGALVDAIRHKRALIVVAGAMTVAASGVLWVSHDYWMVAASQVATAITGAALGPAMTGITLGIVRQRGFDRQFGRNQVANHAGNVVAAALSGWLGWRYGFGAVFALSAAFGILSLIAVAMIPANAIDHDIARGLGADGSTGDAADVKVSGLRILLQCRPLIVLAAALALFHLGNAAMLPLYGLAIVAAHQGEPSAFTAETIVIAQLVMVGAAMFSYRLIRWRGYWWVILVTFLALPLRGLIAASVIQQWGVWPVQALDGIGAGLQSVAVPALVVRLLEGTGRVNAGQGVVMTVQSAGAALSPALGGILAHRFGYPAAFITLGAISTGSLILWLGFGAGLRHVCRARGDIDDDTVNARPVES</sequence>
<dbReference type="Pfam" id="PF07690">
    <property type="entry name" value="MFS_1"/>
    <property type="match status" value="1"/>
</dbReference>
<feature type="transmembrane region" description="Helical" evidence="4">
    <location>
        <begin position="279"/>
        <end position="303"/>
    </location>
</feature>
<feature type="transmembrane region" description="Helical" evidence="4">
    <location>
        <begin position="12"/>
        <end position="32"/>
    </location>
</feature>
<feature type="transmembrane region" description="Helical" evidence="4">
    <location>
        <begin position="216"/>
        <end position="244"/>
    </location>
</feature>
<feature type="transmembrane region" description="Helical" evidence="4">
    <location>
        <begin position="250"/>
        <end position="272"/>
    </location>
</feature>
<keyword evidence="3 4" id="KW-0472">Membrane</keyword>
<reference evidence="5 6" key="1">
    <citation type="submission" date="2020-04" db="EMBL/GenBank/DDBJ databases">
        <authorList>
            <person name="De Canck E."/>
        </authorList>
    </citation>
    <scope>NUCLEOTIDE SEQUENCE [LARGE SCALE GENOMIC DNA]</scope>
    <source>
        <strain evidence="5 6">LMG 24238</strain>
    </source>
</reference>
<name>A0A6J5A9G2_9BURK</name>
<gene>
    <name evidence="5" type="ORF">LMG24238_01074</name>
</gene>
<dbReference type="PANTHER" id="PTHR23539">
    <property type="entry name" value="MFS TRANSPORTER"/>
    <property type="match status" value="1"/>
</dbReference>
<evidence type="ECO:0000256" key="1">
    <source>
        <dbReference type="ARBA" id="ARBA00022692"/>
    </source>
</evidence>
<evidence type="ECO:0000256" key="3">
    <source>
        <dbReference type="ARBA" id="ARBA00023136"/>
    </source>
</evidence>
<keyword evidence="6" id="KW-1185">Reference proteome</keyword>
<dbReference type="AlphaFoldDB" id="A0A6J5A9G2"/>
<keyword evidence="1 4" id="KW-0812">Transmembrane</keyword>
<dbReference type="SUPFAM" id="SSF103473">
    <property type="entry name" value="MFS general substrate transporter"/>
    <property type="match status" value="1"/>
</dbReference>
<dbReference type="RefSeq" id="WP_175049370.1">
    <property type="nucleotide sequence ID" value="NZ_CADIKC010000001.1"/>
</dbReference>
<evidence type="ECO:0000256" key="4">
    <source>
        <dbReference type="SAM" id="Phobius"/>
    </source>
</evidence>
<dbReference type="PANTHER" id="PTHR23539:SF1">
    <property type="entry name" value="MAJOR FACILITATOR SUPERFAMILY (MFS) PROFILE DOMAIN-CONTAINING PROTEIN"/>
    <property type="match status" value="1"/>
</dbReference>
<protein>
    <submittedName>
        <fullName evidence="5">Putative MFS-type transporter</fullName>
    </submittedName>
</protein>
<dbReference type="GO" id="GO:0022857">
    <property type="term" value="F:transmembrane transporter activity"/>
    <property type="evidence" value="ECO:0007669"/>
    <property type="project" value="InterPro"/>
</dbReference>
<dbReference type="Gene3D" id="1.20.1250.20">
    <property type="entry name" value="MFS general substrate transporter like domains"/>
    <property type="match status" value="2"/>
</dbReference>
<dbReference type="InterPro" id="IPR036259">
    <property type="entry name" value="MFS_trans_sf"/>
</dbReference>
<feature type="transmembrane region" description="Helical" evidence="4">
    <location>
        <begin position="372"/>
        <end position="395"/>
    </location>
</feature>
<evidence type="ECO:0000256" key="2">
    <source>
        <dbReference type="ARBA" id="ARBA00022989"/>
    </source>
</evidence>
<accession>A0A6J5A9G2</accession>
<feature type="transmembrane region" description="Helical" evidence="4">
    <location>
        <begin position="68"/>
        <end position="87"/>
    </location>
</feature>
<evidence type="ECO:0000313" key="5">
    <source>
        <dbReference type="EMBL" id="CAB3649850.1"/>
    </source>
</evidence>
<feature type="transmembrane region" description="Helical" evidence="4">
    <location>
        <begin position="38"/>
        <end position="61"/>
    </location>
</feature>
<proteinExistence type="predicted"/>
<evidence type="ECO:0000313" key="6">
    <source>
        <dbReference type="Proteomes" id="UP000494255"/>
    </source>
</evidence>
<feature type="transmembrane region" description="Helical" evidence="4">
    <location>
        <begin position="132"/>
        <end position="152"/>
    </location>
</feature>
<organism evidence="5 6">
    <name type="scientific">Paraburkholderia sediminicola</name>
    <dbReference type="NCBI Taxonomy" id="458836"/>
    <lineage>
        <taxon>Bacteria</taxon>
        <taxon>Pseudomonadati</taxon>
        <taxon>Pseudomonadota</taxon>
        <taxon>Betaproteobacteria</taxon>
        <taxon>Burkholderiales</taxon>
        <taxon>Burkholderiaceae</taxon>
        <taxon>Paraburkholderia</taxon>
    </lineage>
</organism>
<feature type="transmembrane region" description="Helical" evidence="4">
    <location>
        <begin position="99"/>
        <end position="120"/>
    </location>
</feature>
<dbReference type="Proteomes" id="UP000494255">
    <property type="component" value="Unassembled WGS sequence"/>
</dbReference>
<feature type="transmembrane region" description="Helical" evidence="4">
    <location>
        <begin position="158"/>
        <end position="179"/>
    </location>
</feature>
<dbReference type="GeneID" id="97039726"/>